<dbReference type="EMBL" id="QKNY01000011">
    <property type="protein sequence ID" value="RJX42989.1"/>
    <property type="molecule type" value="Genomic_DNA"/>
</dbReference>
<gene>
    <name evidence="2" type="ORF">DM826_07535</name>
</gene>
<dbReference type="PANTHER" id="PTHR21363:SF0">
    <property type="entry name" value="PREPHENATE DEHYDROGENASE [NADP(+)]"/>
    <property type="match status" value="1"/>
</dbReference>
<proteinExistence type="predicted"/>
<dbReference type="InterPro" id="IPR036291">
    <property type="entry name" value="NAD(P)-bd_dom_sf"/>
</dbReference>
<dbReference type="OrthoDB" id="24743at2157"/>
<name>A0A3A6Q1G2_9EURY</name>
<protein>
    <submittedName>
        <fullName evidence="2">Prephenate dehydrogenase</fullName>
    </submittedName>
</protein>
<dbReference type="Gene3D" id="3.40.50.720">
    <property type="entry name" value="NAD(P)-binding Rossmann-like Domain"/>
    <property type="match status" value="1"/>
</dbReference>
<dbReference type="SUPFAM" id="SSF51735">
    <property type="entry name" value="NAD(P)-binding Rossmann-fold domains"/>
    <property type="match status" value="1"/>
</dbReference>
<evidence type="ECO:0000313" key="2">
    <source>
        <dbReference type="EMBL" id="RJX42989.1"/>
    </source>
</evidence>
<dbReference type="GO" id="GO:0006571">
    <property type="term" value="P:tyrosine biosynthetic process"/>
    <property type="evidence" value="ECO:0007669"/>
    <property type="project" value="TreeGrafter"/>
</dbReference>
<dbReference type="PANTHER" id="PTHR21363">
    <property type="entry name" value="PREPHENATE DEHYDROGENASE"/>
    <property type="match status" value="1"/>
</dbReference>
<reference evidence="2 3" key="1">
    <citation type="submission" date="2018-06" db="EMBL/GenBank/DDBJ databases">
        <title>Halonotius sp. F13-13 a new haloarchaeeon isolated from a solar saltern from Isla Cristina, Huelva, Spain.</title>
        <authorList>
            <person name="Duran-Viseras A."/>
            <person name="Sanchez-Porro C."/>
            <person name="Ventosa A."/>
        </authorList>
    </citation>
    <scope>NUCLEOTIDE SEQUENCE [LARGE SCALE GENOMIC DNA]</scope>
    <source>
        <strain evidence="2 3">F13-13</strain>
    </source>
</reference>
<keyword evidence="3" id="KW-1185">Reference proteome</keyword>
<keyword evidence="1" id="KW-0560">Oxidoreductase</keyword>
<dbReference type="GO" id="GO:0070403">
    <property type="term" value="F:NAD+ binding"/>
    <property type="evidence" value="ECO:0007669"/>
    <property type="project" value="TreeGrafter"/>
</dbReference>
<dbReference type="RefSeq" id="WP_120102798.1">
    <property type="nucleotide sequence ID" value="NZ_QKNY01000011.1"/>
</dbReference>
<sequence length="252" mass="26042">MKLLIVGAGEMGRWLADTVDADVAFTDADPAVAEAAADPRAARAVPSDTAESFDAVGVAVPMSVVDEAIATYAPLAETAVFDISGVMDRPLAAMADHAPDCEQASFHPLFAPPRVPGNIAVVTATAGPTLATIREAMVEAGNTVFETTAADHDSAMETIQAGAHTAVLAYALVAGDIREEFATPVSERLESLATTVTEGSPEVYSEIQAAFDGADDIAAAAQRIADADSEAFADLYAEAKRNVDADSRVTDE</sequence>
<comment type="caution">
    <text evidence="2">The sequence shown here is derived from an EMBL/GenBank/DDBJ whole genome shotgun (WGS) entry which is preliminary data.</text>
</comment>
<dbReference type="Proteomes" id="UP000276588">
    <property type="component" value="Unassembled WGS sequence"/>
</dbReference>
<dbReference type="GO" id="GO:0008977">
    <property type="term" value="F:prephenate dehydrogenase (NAD+) activity"/>
    <property type="evidence" value="ECO:0007669"/>
    <property type="project" value="TreeGrafter"/>
</dbReference>
<organism evidence="2 3">
    <name type="scientific">Halonotius aquaticus</name>
    <dbReference type="NCBI Taxonomy" id="2216978"/>
    <lineage>
        <taxon>Archaea</taxon>
        <taxon>Methanobacteriati</taxon>
        <taxon>Methanobacteriota</taxon>
        <taxon>Stenosarchaea group</taxon>
        <taxon>Halobacteria</taxon>
        <taxon>Halobacteriales</taxon>
        <taxon>Haloferacaceae</taxon>
        <taxon>Halonotius</taxon>
    </lineage>
</organism>
<evidence type="ECO:0000256" key="1">
    <source>
        <dbReference type="ARBA" id="ARBA00023002"/>
    </source>
</evidence>
<dbReference type="SUPFAM" id="SSF48179">
    <property type="entry name" value="6-phosphogluconate dehydrogenase C-terminal domain-like"/>
    <property type="match status" value="1"/>
</dbReference>
<dbReference type="AlphaFoldDB" id="A0A3A6Q1G2"/>
<dbReference type="InterPro" id="IPR008927">
    <property type="entry name" value="6-PGluconate_DH-like_C_sf"/>
</dbReference>
<dbReference type="InterPro" id="IPR050812">
    <property type="entry name" value="Preph/Arog_dehydrog"/>
</dbReference>
<evidence type="ECO:0000313" key="3">
    <source>
        <dbReference type="Proteomes" id="UP000276588"/>
    </source>
</evidence>
<accession>A0A3A6Q1G2</accession>